<keyword evidence="6" id="KW-0949">S-adenosyl-L-methionine</keyword>
<evidence type="ECO:0000256" key="5">
    <source>
        <dbReference type="ARBA" id="ARBA00022840"/>
    </source>
</evidence>
<organism evidence="8 9">
    <name type="scientific">Sclerotinia nivalis</name>
    <dbReference type="NCBI Taxonomy" id="352851"/>
    <lineage>
        <taxon>Eukaryota</taxon>
        <taxon>Fungi</taxon>
        <taxon>Dikarya</taxon>
        <taxon>Ascomycota</taxon>
        <taxon>Pezizomycotina</taxon>
        <taxon>Leotiomycetes</taxon>
        <taxon>Helotiales</taxon>
        <taxon>Sclerotiniaceae</taxon>
        <taxon>Sclerotinia</taxon>
    </lineage>
</organism>
<dbReference type="GO" id="GO:0005524">
    <property type="term" value="F:ATP binding"/>
    <property type="evidence" value="ECO:0007669"/>
    <property type="project" value="UniProtKB-KW"/>
</dbReference>
<feature type="compositionally biased region" description="Acidic residues" evidence="7">
    <location>
        <begin position="20"/>
        <end position="29"/>
    </location>
</feature>
<protein>
    <submittedName>
        <fullName evidence="8">Uncharacterized protein</fullName>
    </submittedName>
</protein>
<sequence length="2497" mass="278994">MAKKRKRARSSRKSARDLPIDDLSEDDGGDGGINDSDQAHTDHDTDDEEESPQTKAGTKKRTDSAANTKGKEQNGTNKKRTSDGKMWNSLKFEQGTDQSRPPINNFADFMAEFLDKLLNAGFEEVIKHLNGRKLRVATACSGTEAPILFLNVFSEGLRKRGIHFKFEHVFSCEIEPSKQAHIRRNFPGVPILRDITEVFGWKDNPESIGSMHTAFGVKHELPLPGTIDLIVVGTSCTSFSNLNSQKNIDLEIAETESSRTFRAYVRLIEHLKPKIAVSENVIGGPFKAMVHMLGNHGYIGGSAVVDSKHYGIPQTRQRGYLIALPRSSLEELGTAELYDDPKEWKELFATMRSKLSCPASTGIEQWMEKSDSKSLRSQVELQGDPRSVVSWDTCHARHEDYRHGQGLGTGKPITDWRSTGVFRHPDHWIRNPKGFVERVHDTTDVSHLRGVSRGYDDRYISRNIDLSQNVYVQHDNVKCGIMPCLTPSGAMFNTARGSKITGEEALRLQGIDTAGLELGGLSQPELRNFAGNAMTTTVVGAVMTFSLLRFFMVLPHGDDVDTPMEDVVTKTFRGEENMVNSWEDIAVVQQPLTVGECNHIAEASAKFCYCEAQTDISRSTIVKCKNCGHVSCSTCGVKPRHAYEPLSQYVGPRGVPGMTPRIPPSSVEFNIAGRLPMIVFIPALFKSDFKMVSFIEELGTGDVDNGQWAALCEPLLKCLQSTVKFHKPVRSFAWNFTWLSDNARLELLLAHNKIQWLLYAIPERTVAVNSPLRKYLERFPIARTVPIYTSTHSSKSMFDCTWQLWQPKIRIANAEITYGGKLISSYQKSIGLPEYAGDFVCSQMTFKIPDDQLTTFGDVGGVFKAITECGGAFNSMHKKEGTEGSDNLMFLFYDHAGGTGNWNKHGFVFSDDRERKECGVFRQIVASLGLWEQPLVQQVREGYKCGDRFYEDLAALQQGISGTVEITSYGSWITTSRTTSPMATSSLDSSSLVAYQKLDPLNPKLLAETTCKDLISAFSCKAFTDATPRYWQANCWTKVTKQNGIDFFKDCHHLLARGLVTPGKIEADPPWIPFNNQDDSTWRCHQCAPPKPDMLWQLKQICRKKQQTPFENPTAAAEFEFLSKNTPPATEEWVRFLPVHNYFQFEYQFLINPLTLGHRAAGLLDAFPRPEVPVVLSWRFIPGASGNVKLPTKEFNFLNTERLTMSDQPDRFVAGMKLRNEQLKTLTWMVNQERFPPEFMESEVVEACQDNLAFRLEGRASRIVKHRAGLLAAAVGYGKTVMTFALMCRQRSMDRMWSQNPNTDGLIHIKATLVMVPAHLTIQWRDESCLFLGFEPKEDPRLIVLNKCTDFKNLTVEAIRGAELVICNSGQFDNDGYLQVVARNAGVVELAKNSTDRAKSTWYINAQAKRKANLLYLQERLQMEEDESNDPAVARSRAQAVQDYIGMMKEQFIESFEAAGVHQPHMPTRRLTGAALTKSLENSKDGDKGKANAKISVNENDAEKSFGPPRFETHSVDGLAGVSLADFSWARLLVDEVGYMVQKNVAAMVSSMVAQSRWALSATPCITDHVSASRIARCLGINLGVDDQEVVRNDKNLTSAERFLSYGPDASPSWHAQRLQVAQNFCNLFVRHDKRKGNGQYHRIHRFVMTQFATAQLASYLTVKSDVINKSYMMPKTTNTRSSVQLEMMKIYGKEQDGRLRLTKAASFFPEHAKRDTNYTLKTCKNLKAIALSEINVAKDYMRRQIEIVKFLLTLQVVIDDPELSGRFNNWEAQCLEGERFPDPDAILDIIQVINSVRQSKPKTKDELYFEVPYAPHGRRAWPSPTQKVMHRGRKMLGLLAECRRGIVELHRTSMDLIHSRQEYRYYRAVLKIDQAGSSSPTGDLTCNCCNNNSPLSEAVVQGNCGHILCAPCNVIESEGNCPIHTCGGTSLDDQKYLASSLYSSAGNYPESNEPRAERLESYFSQFWTKPVVRVDKMSALRSIIWKHDDGQTKFIVFSPLPEYLLMAQKMVEADGIPCINLKGKKNHVALVLENFKQNRGMNFTEEPKRAKPKPKPKATEGEATEGKAIKGKATTDKATTDKATTDKATKGKDAKGKATKGKATTDKATKGKDAKGKATKGKEATGKETKGKSTKDKETQGKSAKGKSAQNKSAKGKAIKRKAIKLKPPKARPLSLTPGIQVTPVSRNPRKRNREDSEEDAQIGPISKVARIASPESDDAQMGSISEVTHAVSAELAKTSNLHYATDREGVNRVHALYDQEKLQLDASPWLMEPPKHLSHLYMMSGGLGRITDYMGNTILADSINAHHQLVSDRITHVRRLRPSRPILHESPMANYPLLDPSELEDVDVVAAPEAFVGTAHEDDRPVDWARVGQEAHDPEDFAENPDPTARVLFLNITDESAAGSNLTVAQHVIFLTPYYAEKTKYNSAMIQAMGRALRQGQEAGGTVTVHHLLVKDSVEIDIAHELMDEKFPGRRNASFLLDKHKSNIGPAFFRK</sequence>
<feature type="compositionally biased region" description="Basic and acidic residues" evidence="7">
    <location>
        <begin position="2104"/>
        <end position="2141"/>
    </location>
</feature>
<accession>A0A9X0DKI1</accession>
<feature type="compositionally biased region" description="Basic residues" evidence="7">
    <location>
        <begin position="2155"/>
        <end position="2171"/>
    </location>
</feature>
<evidence type="ECO:0000256" key="1">
    <source>
        <dbReference type="ARBA" id="ARBA00022603"/>
    </source>
</evidence>
<dbReference type="OrthoDB" id="423221at2759"/>
<dbReference type="Proteomes" id="UP001152300">
    <property type="component" value="Unassembled WGS sequence"/>
</dbReference>
<dbReference type="InterPro" id="IPR001525">
    <property type="entry name" value="C5_MeTfrase"/>
</dbReference>
<dbReference type="PANTHER" id="PTHR45626">
    <property type="entry name" value="TRANSCRIPTION TERMINATION FACTOR 2-RELATED"/>
    <property type="match status" value="1"/>
</dbReference>
<dbReference type="Pfam" id="PF00145">
    <property type="entry name" value="DNA_methylase"/>
    <property type="match status" value="1"/>
</dbReference>
<feature type="compositionally biased region" description="Basic residues" evidence="7">
    <location>
        <begin position="1"/>
        <end position="13"/>
    </location>
</feature>
<dbReference type="SUPFAM" id="SSF52540">
    <property type="entry name" value="P-loop containing nucleoside triphosphate hydrolases"/>
    <property type="match status" value="2"/>
</dbReference>
<evidence type="ECO:0000256" key="3">
    <source>
        <dbReference type="ARBA" id="ARBA00022741"/>
    </source>
</evidence>
<proteinExistence type="inferred from homology"/>
<dbReference type="EMBL" id="JAPEIS010000004">
    <property type="protein sequence ID" value="KAJ8066946.1"/>
    <property type="molecule type" value="Genomic_DNA"/>
</dbReference>
<dbReference type="Gene3D" id="3.40.50.150">
    <property type="entry name" value="Vaccinia Virus protein VP39"/>
    <property type="match status" value="1"/>
</dbReference>
<evidence type="ECO:0000256" key="6">
    <source>
        <dbReference type="PROSITE-ProRule" id="PRU01016"/>
    </source>
</evidence>
<keyword evidence="9" id="KW-1185">Reference proteome</keyword>
<dbReference type="InterPro" id="IPR029063">
    <property type="entry name" value="SAM-dependent_MTases_sf"/>
</dbReference>
<evidence type="ECO:0000313" key="9">
    <source>
        <dbReference type="Proteomes" id="UP001152300"/>
    </source>
</evidence>
<evidence type="ECO:0000313" key="8">
    <source>
        <dbReference type="EMBL" id="KAJ8066946.1"/>
    </source>
</evidence>
<reference evidence="8" key="1">
    <citation type="submission" date="2022-11" db="EMBL/GenBank/DDBJ databases">
        <title>Genome Resource of Sclerotinia nivalis Strain SnTB1, a Plant Pathogen Isolated from American Ginseng.</title>
        <authorList>
            <person name="Fan S."/>
        </authorList>
    </citation>
    <scope>NUCLEOTIDE SEQUENCE</scope>
    <source>
        <strain evidence="8">SnTB1</strain>
    </source>
</reference>
<name>A0A9X0DKI1_9HELO</name>
<comment type="caution">
    <text evidence="8">The sequence shown here is derived from an EMBL/GenBank/DDBJ whole genome shotgun (WGS) entry which is preliminary data.</text>
</comment>
<dbReference type="GO" id="GO:0005634">
    <property type="term" value="C:nucleus"/>
    <property type="evidence" value="ECO:0007669"/>
    <property type="project" value="TreeGrafter"/>
</dbReference>
<dbReference type="GO" id="GO:0008094">
    <property type="term" value="F:ATP-dependent activity, acting on DNA"/>
    <property type="evidence" value="ECO:0007669"/>
    <property type="project" value="TreeGrafter"/>
</dbReference>
<dbReference type="InterPro" id="IPR050628">
    <property type="entry name" value="SNF2_RAD54_helicase_TF"/>
</dbReference>
<dbReference type="GO" id="GO:0016787">
    <property type="term" value="F:hydrolase activity"/>
    <property type="evidence" value="ECO:0007669"/>
    <property type="project" value="UniProtKB-KW"/>
</dbReference>
<evidence type="ECO:0000256" key="4">
    <source>
        <dbReference type="ARBA" id="ARBA00022801"/>
    </source>
</evidence>
<keyword evidence="1 6" id="KW-0489">Methyltransferase</keyword>
<dbReference type="GO" id="GO:0006281">
    <property type="term" value="P:DNA repair"/>
    <property type="evidence" value="ECO:0007669"/>
    <property type="project" value="TreeGrafter"/>
</dbReference>
<dbReference type="SUPFAM" id="SSF53335">
    <property type="entry name" value="S-adenosyl-L-methionine-dependent methyltransferases"/>
    <property type="match status" value="1"/>
</dbReference>
<comment type="similarity">
    <text evidence="6">Belongs to the class I-like SAM-binding methyltransferase superfamily. C5-methyltransferase family.</text>
</comment>
<dbReference type="GO" id="GO:0008168">
    <property type="term" value="F:methyltransferase activity"/>
    <property type="evidence" value="ECO:0007669"/>
    <property type="project" value="UniProtKB-KW"/>
</dbReference>
<feature type="active site" evidence="6">
    <location>
        <position position="236"/>
    </location>
</feature>
<keyword evidence="2 6" id="KW-0808">Transferase</keyword>
<dbReference type="PANTHER" id="PTHR45626:SF26">
    <property type="entry name" value="FAMILY HELICASE, PUTATIVE (AFU_ORTHOLOGUE AFUA_2G09120)-RELATED"/>
    <property type="match status" value="1"/>
</dbReference>
<dbReference type="Gene3D" id="3.40.50.300">
    <property type="entry name" value="P-loop containing nucleotide triphosphate hydrolases"/>
    <property type="match status" value="2"/>
</dbReference>
<evidence type="ECO:0000256" key="2">
    <source>
        <dbReference type="ARBA" id="ARBA00022679"/>
    </source>
</evidence>
<gene>
    <name evidence="8" type="ORF">OCU04_004328</name>
</gene>
<dbReference type="InterPro" id="IPR027417">
    <property type="entry name" value="P-loop_NTPase"/>
</dbReference>
<keyword evidence="4" id="KW-0378">Hydrolase</keyword>
<feature type="region of interest" description="Disordered" evidence="7">
    <location>
        <begin position="2042"/>
        <end position="2224"/>
    </location>
</feature>
<keyword evidence="3" id="KW-0547">Nucleotide-binding</keyword>
<dbReference type="PROSITE" id="PS51679">
    <property type="entry name" value="SAM_MT_C5"/>
    <property type="match status" value="1"/>
</dbReference>
<evidence type="ECO:0000256" key="7">
    <source>
        <dbReference type="SAM" id="MobiDB-lite"/>
    </source>
</evidence>
<feature type="compositionally biased region" description="Basic and acidic residues" evidence="7">
    <location>
        <begin position="2058"/>
        <end position="2097"/>
    </location>
</feature>
<feature type="region of interest" description="Disordered" evidence="7">
    <location>
        <begin position="1"/>
        <end position="87"/>
    </location>
</feature>
<dbReference type="GO" id="GO:0032259">
    <property type="term" value="P:methylation"/>
    <property type="evidence" value="ECO:0007669"/>
    <property type="project" value="UniProtKB-KW"/>
</dbReference>
<keyword evidence="5" id="KW-0067">ATP-binding</keyword>